<proteinExistence type="predicted"/>
<keyword evidence="2" id="KW-1185">Reference proteome</keyword>
<reference evidence="1 2" key="1">
    <citation type="journal article" date="2013" name="Genome Announc.">
        <title>Complete Genome Sequence of Glaciecola psychrophila Strain 170T.</title>
        <authorList>
            <person name="Yin J."/>
            <person name="Chen J."/>
            <person name="Liu G."/>
            <person name="Yu Y."/>
            <person name="Song L."/>
            <person name="Wang X."/>
            <person name="Qu X."/>
        </authorList>
    </citation>
    <scope>NUCLEOTIDE SEQUENCE [LARGE SCALE GENOMIC DNA]</scope>
    <source>
        <strain evidence="1 2">170</strain>
    </source>
</reference>
<dbReference type="Proteomes" id="UP000011864">
    <property type="component" value="Chromosome"/>
</dbReference>
<name>K6ZJG5_9ALTE</name>
<dbReference type="KEGG" id="gps:C427_3525"/>
<organism evidence="1 2">
    <name type="scientific">Paraglaciecola psychrophila 170</name>
    <dbReference type="NCBI Taxonomy" id="1129794"/>
    <lineage>
        <taxon>Bacteria</taxon>
        <taxon>Pseudomonadati</taxon>
        <taxon>Pseudomonadota</taxon>
        <taxon>Gammaproteobacteria</taxon>
        <taxon>Alteromonadales</taxon>
        <taxon>Alteromonadaceae</taxon>
        <taxon>Paraglaciecola</taxon>
    </lineage>
</organism>
<sequence length="42" mass="4651">MPKLEKLIVIKLGAVTIDLVPFIAPEHVARFKDVVVEGFSMV</sequence>
<dbReference type="PATRIC" id="fig|1129794.4.peg.3506"/>
<evidence type="ECO:0000313" key="2">
    <source>
        <dbReference type="Proteomes" id="UP000011864"/>
    </source>
</evidence>
<evidence type="ECO:0000313" key="1">
    <source>
        <dbReference type="EMBL" id="AGH45634.1"/>
    </source>
</evidence>
<dbReference type="EMBL" id="CP003837">
    <property type="protein sequence ID" value="AGH45634.1"/>
    <property type="molecule type" value="Genomic_DNA"/>
</dbReference>
<dbReference type="AlphaFoldDB" id="K6ZJG5"/>
<dbReference type="HOGENOM" id="CLU_3255330_0_0_6"/>
<protein>
    <submittedName>
        <fullName evidence="1">Uncharacterized protein</fullName>
    </submittedName>
</protein>
<accession>K6ZJG5</accession>
<dbReference type="RefSeq" id="WP_007635261.1">
    <property type="nucleotide sequence ID" value="NC_020514.1"/>
</dbReference>
<gene>
    <name evidence="1" type="ORF">C427_3525</name>
</gene>